<dbReference type="PROSITE" id="PS00589">
    <property type="entry name" value="PTS_HPR_SER"/>
    <property type="match status" value="1"/>
</dbReference>
<dbReference type="STRING" id="673.AL542_17140"/>
<dbReference type="FunFam" id="3.40.930.10:FF:000006">
    <property type="entry name" value="Fructose-specific PTS system IIA component"/>
    <property type="match status" value="1"/>
</dbReference>
<proteinExistence type="predicted"/>
<dbReference type="PRINTS" id="PR00107">
    <property type="entry name" value="PHOSPHOCPHPR"/>
</dbReference>
<evidence type="ECO:0000256" key="6">
    <source>
        <dbReference type="ARBA" id="ARBA00022553"/>
    </source>
</evidence>
<dbReference type="InterPro" id="IPR002114">
    <property type="entry name" value="PTS_HPr_Ser_P_site"/>
</dbReference>
<dbReference type="EMBL" id="UGHD01000002">
    <property type="protein sequence ID" value="STO57404.1"/>
    <property type="molecule type" value="Genomic_DNA"/>
</dbReference>
<dbReference type="Proteomes" id="UP000254512">
    <property type="component" value="Unassembled WGS sequence"/>
</dbReference>
<reference evidence="13 14" key="1">
    <citation type="submission" date="2018-06" db="EMBL/GenBank/DDBJ databases">
        <authorList>
            <consortium name="Pathogen Informatics"/>
            <person name="Doyle S."/>
        </authorList>
    </citation>
    <scope>NUCLEOTIDE SEQUENCE [LARGE SCALE GENOMIC DNA]</scope>
    <source>
        <strain evidence="13 14">NCTC11645</strain>
    </source>
</reference>
<keyword evidence="8" id="KW-0808">Transferase</keyword>
<dbReference type="Pfam" id="PF00359">
    <property type="entry name" value="PTS_EIIA_2"/>
    <property type="match status" value="1"/>
</dbReference>
<keyword evidence="10" id="KW-0418">Kinase</keyword>
<evidence type="ECO:0000256" key="10">
    <source>
        <dbReference type="ARBA" id="ARBA00022777"/>
    </source>
</evidence>
<dbReference type="PANTHER" id="PTHR30181">
    <property type="entry name" value="MANNITOL PERMEASE IIC COMPONENT"/>
    <property type="match status" value="1"/>
</dbReference>
<comment type="function">
    <text evidence="1">The phosphoenolpyruvate-dependent sugar phosphotransferase system (sugar PTS), a major carbohydrate active transport system, catalyzes the phosphorylation of incoming sugar substrates concomitantly with their translocation across the cell membrane. The enzyme II FruAB PTS system is involved in fructose transport.</text>
</comment>
<dbReference type="SUPFAM" id="SSF55804">
    <property type="entry name" value="Phoshotransferase/anion transport protein"/>
    <property type="match status" value="2"/>
</dbReference>
<dbReference type="RefSeq" id="WP_115659728.1">
    <property type="nucleotide sequence ID" value="NZ_CP046851.1"/>
</dbReference>
<feature type="domain" description="HPr" evidence="12">
    <location>
        <begin position="281"/>
        <end position="371"/>
    </location>
</feature>
<dbReference type="InterPro" id="IPR050893">
    <property type="entry name" value="Sugar_PTS"/>
</dbReference>
<feature type="domain" description="PTS EIIA type-2" evidence="11">
    <location>
        <begin position="2"/>
        <end position="142"/>
    </location>
</feature>
<sequence length="371" mass="38676">MLELTQHDIHLGKQATDKQEAIQHIANDLVQKGLVSDGYASGMLEREQQNSTYLGNGIAIPHGTTDTRDLVRKTGVQIHHFPAGVNWGDGNTVYLAIGIAAKSDEHLGILKQLTHVLSADGVEDALKSATSAEDVLGVLTGKNQKGLLFDASVITLHFPATDLISLAAVCAGKLKNAGAVEPPFVADIVSKTPVHLGQGLWVNASSVAVNQTAIAFISSDSPFESEGQPVKGLLTVAAASGEYADILKTVSGLVFDGKVNELFGGSEEAVISTLTSVRQAGLTKVFKIKNAHGLHARPGAMLVNTAKKFDAQIWVSNISAGGKPVNAKSLMKVIALGVKQGHELEFTADGVDAQTALDAIGEAIDAGLGEG</sequence>
<keyword evidence="5" id="KW-0963">Cytoplasm</keyword>
<dbReference type="CDD" id="cd00211">
    <property type="entry name" value="PTS_IIA_fru"/>
    <property type="match status" value="1"/>
</dbReference>
<dbReference type="Gene3D" id="3.30.1340.10">
    <property type="entry name" value="HPr-like"/>
    <property type="match status" value="1"/>
</dbReference>
<evidence type="ECO:0000256" key="9">
    <source>
        <dbReference type="ARBA" id="ARBA00022683"/>
    </source>
</evidence>
<dbReference type="InterPro" id="IPR035895">
    <property type="entry name" value="HPr-like_sf"/>
</dbReference>
<evidence type="ECO:0000256" key="4">
    <source>
        <dbReference type="ARBA" id="ARBA00022448"/>
    </source>
</evidence>
<dbReference type="InterPro" id="IPR016152">
    <property type="entry name" value="PTrfase/Anion_transptr"/>
</dbReference>
<dbReference type="NCBIfam" id="NF008319">
    <property type="entry name" value="PRK11109.1"/>
    <property type="match status" value="1"/>
</dbReference>
<keyword evidence="4" id="KW-0813">Transport</keyword>
<dbReference type="InterPro" id="IPR001020">
    <property type="entry name" value="PTS_HPr_His_P_site"/>
</dbReference>
<evidence type="ECO:0000256" key="1">
    <source>
        <dbReference type="ARBA" id="ARBA00003136"/>
    </source>
</evidence>
<dbReference type="PROSITE" id="PS51094">
    <property type="entry name" value="PTS_EIIA_TYPE_2"/>
    <property type="match status" value="1"/>
</dbReference>
<evidence type="ECO:0000256" key="8">
    <source>
        <dbReference type="ARBA" id="ARBA00022679"/>
    </source>
</evidence>
<dbReference type="GO" id="GO:0005886">
    <property type="term" value="C:plasma membrane"/>
    <property type="evidence" value="ECO:0007669"/>
    <property type="project" value="TreeGrafter"/>
</dbReference>
<dbReference type="GO" id="GO:0005737">
    <property type="term" value="C:cytoplasm"/>
    <property type="evidence" value="ECO:0007669"/>
    <property type="project" value="UniProtKB-SubCell"/>
</dbReference>
<evidence type="ECO:0000256" key="7">
    <source>
        <dbReference type="ARBA" id="ARBA00022597"/>
    </source>
</evidence>
<evidence type="ECO:0000313" key="14">
    <source>
        <dbReference type="Proteomes" id="UP000254512"/>
    </source>
</evidence>
<keyword evidence="6" id="KW-0597">Phosphoprotein</keyword>
<dbReference type="AlphaFoldDB" id="A0A377HMS5"/>
<organism evidence="13 14">
    <name type="scientific">Grimontia hollisae</name>
    <name type="common">Vibrio hollisae</name>
    <dbReference type="NCBI Taxonomy" id="673"/>
    <lineage>
        <taxon>Bacteria</taxon>
        <taxon>Pseudomonadati</taxon>
        <taxon>Pseudomonadota</taxon>
        <taxon>Gammaproteobacteria</taxon>
        <taxon>Vibrionales</taxon>
        <taxon>Vibrionaceae</taxon>
        <taxon>Grimontia</taxon>
    </lineage>
</organism>
<dbReference type="GO" id="GO:0009401">
    <property type="term" value="P:phosphoenolpyruvate-dependent sugar phosphotransferase system"/>
    <property type="evidence" value="ECO:0007669"/>
    <property type="project" value="UniProtKB-KW"/>
</dbReference>
<keyword evidence="7" id="KW-0762">Sugar transport</keyword>
<evidence type="ECO:0000256" key="2">
    <source>
        <dbReference type="ARBA" id="ARBA00004496"/>
    </source>
</evidence>
<dbReference type="Gene3D" id="3.40.930.10">
    <property type="entry name" value="Mannitol-specific EII, Chain A"/>
    <property type="match status" value="1"/>
</dbReference>
<dbReference type="GO" id="GO:0090563">
    <property type="term" value="F:protein-phosphocysteine-sugar phosphotransferase activity"/>
    <property type="evidence" value="ECO:0007669"/>
    <property type="project" value="TreeGrafter"/>
</dbReference>
<dbReference type="PROSITE" id="PS00369">
    <property type="entry name" value="PTS_HPR_HIS"/>
    <property type="match status" value="1"/>
</dbReference>
<evidence type="ECO:0000313" key="13">
    <source>
        <dbReference type="EMBL" id="STO57404.1"/>
    </source>
</evidence>
<evidence type="ECO:0000259" key="12">
    <source>
        <dbReference type="PROSITE" id="PS51350"/>
    </source>
</evidence>
<dbReference type="GO" id="GO:0016301">
    <property type="term" value="F:kinase activity"/>
    <property type="evidence" value="ECO:0007669"/>
    <property type="project" value="UniProtKB-KW"/>
</dbReference>
<evidence type="ECO:0000256" key="3">
    <source>
        <dbReference type="ARBA" id="ARBA00015565"/>
    </source>
</evidence>
<dbReference type="PROSITE" id="PS51350">
    <property type="entry name" value="PTS_HPR_DOM"/>
    <property type="match status" value="1"/>
</dbReference>
<protein>
    <recommendedName>
        <fullName evidence="3">Multiphosphoryl transfer protein</fullName>
    </recommendedName>
</protein>
<name>A0A377HMS5_GRIHO</name>
<dbReference type="InterPro" id="IPR002178">
    <property type="entry name" value="PTS_EIIA_type-2_dom"/>
</dbReference>
<dbReference type="Pfam" id="PF00381">
    <property type="entry name" value="PTS-HPr"/>
    <property type="match status" value="1"/>
</dbReference>
<dbReference type="CDD" id="cd00367">
    <property type="entry name" value="PTS-HPr_like"/>
    <property type="match status" value="1"/>
</dbReference>
<dbReference type="InterPro" id="IPR000032">
    <property type="entry name" value="HPr-like"/>
</dbReference>
<evidence type="ECO:0000259" key="11">
    <source>
        <dbReference type="PROSITE" id="PS51094"/>
    </source>
</evidence>
<evidence type="ECO:0000256" key="5">
    <source>
        <dbReference type="ARBA" id="ARBA00022490"/>
    </source>
</evidence>
<dbReference type="NCBIfam" id="TIGR01003">
    <property type="entry name" value="PTS_HPr_family"/>
    <property type="match status" value="1"/>
</dbReference>
<gene>
    <name evidence="13" type="primary">fruB</name>
    <name evidence="13" type="ORF">NCTC11645_01794</name>
</gene>
<keyword evidence="9" id="KW-0598">Phosphotransferase system</keyword>
<dbReference type="SUPFAM" id="SSF55594">
    <property type="entry name" value="HPr-like"/>
    <property type="match status" value="1"/>
</dbReference>
<dbReference type="PANTHER" id="PTHR30181:SF3">
    <property type="entry name" value="MULTIPHOSPHORYL TRANSFER PROTEIN"/>
    <property type="match status" value="1"/>
</dbReference>
<accession>A0A377HMS5</accession>
<comment type="subcellular location">
    <subcellularLocation>
        <location evidence="2">Cytoplasm</location>
    </subcellularLocation>
</comment>
<dbReference type="PROSITE" id="PS00372">
    <property type="entry name" value="PTS_EIIA_TYPE_2_HIS"/>
    <property type="match status" value="1"/>
</dbReference>